<gene>
    <name evidence="1" type="ORF">NWP22_07145</name>
</gene>
<protein>
    <submittedName>
        <fullName evidence="1">Uncharacterized protein</fullName>
    </submittedName>
</protein>
<dbReference type="EMBL" id="JANQDF010000067">
    <property type="protein sequence ID" value="MDH6105641.1"/>
    <property type="molecule type" value="Genomic_DNA"/>
</dbReference>
<comment type="caution">
    <text evidence="1">The sequence shown here is derived from an EMBL/GenBank/DDBJ whole genome shotgun (WGS) entry which is preliminary data.</text>
</comment>
<organism evidence="1 2">
    <name type="scientific">Anabaenopsis tanganyikae CS-531</name>
    <dbReference type="NCBI Taxonomy" id="2785304"/>
    <lineage>
        <taxon>Bacteria</taxon>
        <taxon>Bacillati</taxon>
        <taxon>Cyanobacteriota</taxon>
        <taxon>Cyanophyceae</taxon>
        <taxon>Nostocales</taxon>
        <taxon>Nodulariaceae</taxon>
        <taxon>Anabaenopsis</taxon>
        <taxon>Anabaenopsis tanganyikae</taxon>
    </lineage>
</organism>
<dbReference type="Proteomes" id="UP001159386">
    <property type="component" value="Unassembled WGS sequence"/>
</dbReference>
<accession>A0ABT6KCQ0</accession>
<reference evidence="1 2" key="1">
    <citation type="journal article" date="2023" name="J. Phycol.">
        <title>Chrysosporum ovalisporum is synonymous with the true-branching cyanobacterium Umezakia natans (Nostocales/Aphanizomenonaceae).</title>
        <authorList>
            <person name="McGregor G.B."/>
            <person name="Sendall B.C."/>
            <person name="Niiyama Y."/>
            <person name="Tuji A."/>
            <person name="Willis A."/>
        </authorList>
    </citation>
    <scope>NUCLEOTIDE SEQUENCE [LARGE SCALE GENOMIC DNA]</scope>
    <source>
        <strain evidence="1 2">CS-531</strain>
    </source>
</reference>
<keyword evidence="2" id="KW-1185">Reference proteome</keyword>
<evidence type="ECO:0000313" key="2">
    <source>
        <dbReference type="Proteomes" id="UP001159386"/>
    </source>
</evidence>
<name>A0ABT6KCQ0_9CYAN</name>
<sequence length="128" mass="14989">MLDITFYTRESKEGQVVEVSEEFYQLLIKSDFSKIGKSEKKNMTADEEPVEVDVVLLEGENRRKLSDFFRNAIVEETDNILSKLDELGDSPSSQEYKKTFGKFSELRKLQELRKCVENEEFKYLGRTE</sequence>
<dbReference type="RefSeq" id="WP_280801670.1">
    <property type="nucleotide sequence ID" value="NZ_JANQDF010000067.1"/>
</dbReference>
<evidence type="ECO:0000313" key="1">
    <source>
        <dbReference type="EMBL" id="MDH6105641.1"/>
    </source>
</evidence>
<proteinExistence type="predicted"/>